<dbReference type="Gene3D" id="3.90.550.10">
    <property type="entry name" value="Spore Coat Polysaccharide Biosynthesis Protein SpsA, Chain A"/>
    <property type="match status" value="1"/>
</dbReference>
<dbReference type="OrthoDB" id="2104370at2759"/>
<feature type="compositionally biased region" description="Polar residues" evidence="1">
    <location>
        <begin position="399"/>
        <end position="424"/>
    </location>
</feature>
<comment type="caution">
    <text evidence="2">The sequence shown here is derived from an EMBL/GenBank/DDBJ whole genome shotgun (WGS) entry which is preliminary data.</text>
</comment>
<feature type="region of interest" description="Disordered" evidence="1">
    <location>
        <begin position="370"/>
        <end position="446"/>
    </location>
</feature>
<dbReference type="Pfam" id="PF09441">
    <property type="entry name" value="Abp2"/>
    <property type="match status" value="1"/>
</dbReference>
<dbReference type="Pfam" id="PF01501">
    <property type="entry name" value="Glyco_transf_8"/>
    <property type="match status" value="1"/>
</dbReference>
<dbReference type="SUPFAM" id="SSF53448">
    <property type="entry name" value="Nucleotide-diphospho-sugar transferases"/>
    <property type="match status" value="1"/>
</dbReference>
<feature type="compositionally biased region" description="Polar residues" evidence="1">
    <location>
        <begin position="802"/>
        <end position="817"/>
    </location>
</feature>
<dbReference type="PANTHER" id="PTHR42048">
    <property type="entry name" value="ARS-BINDING PROTEIN 2"/>
    <property type="match status" value="1"/>
</dbReference>
<dbReference type="InParanoid" id="V5I3Y8"/>
<dbReference type="Proteomes" id="UP000018001">
    <property type="component" value="Unassembled WGS sequence"/>
</dbReference>
<accession>V5I3Y8</accession>
<dbReference type="HOGENOM" id="CLU_009887_1_0_1"/>
<evidence type="ECO:0000313" key="2">
    <source>
        <dbReference type="EMBL" id="GAD98000.1"/>
    </source>
</evidence>
<dbReference type="CDD" id="cd02537">
    <property type="entry name" value="GT8_Glycogenin"/>
    <property type="match status" value="1"/>
</dbReference>
<feature type="region of interest" description="Disordered" evidence="1">
    <location>
        <begin position="780"/>
        <end position="817"/>
    </location>
</feature>
<name>V5I3Y8_BYSSN</name>
<feature type="compositionally biased region" description="Basic and acidic residues" evidence="1">
    <location>
        <begin position="332"/>
        <end position="347"/>
    </location>
</feature>
<evidence type="ECO:0000256" key="1">
    <source>
        <dbReference type="SAM" id="MobiDB-lite"/>
    </source>
</evidence>
<feature type="compositionally biased region" description="Acidic residues" evidence="1">
    <location>
        <begin position="1038"/>
        <end position="1047"/>
    </location>
</feature>
<feature type="region of interest" description="Disordered" evidence="1">
    <location>
        <begin position="1012"/>
        <end position="1053"/>
    </location>
</feature>
<dbReference type="InterPro" id="IPR002495">
    <property type="entry name" value="Glyco_trans_8"/>
</dbReference>
<feature type="region of interest" description="Disordered" evidence="1">
    <location>
        <begin position="332"/>
        <end position="354"/>
    </location>
</feature>
<keyword evidence="3" id="KW-1185">Reference proteome</keyword>
<dbReference type="InterPro" id="IPR018562">
    <property type="entry name" value="ARS-binding_2"/>
</dbReference>
<sequence length="1089" mass="120815">MGGIWSAYQTRPPNVEETVSDSNFVSKRVWASLITHEEYLPGILTLAFSLQLTGSKYPLVALYTDTVPETVLAALDARNIRRQKVALLKPSGSRDFKNDARFVDTWTKLSAFSLVDFDRVVLLDSDMLVRRNLDELMTLELDPSSANGDGQRVFAASHACCCNPLKKEHYPVDWVPDNCAYTMQHSTPDKAQIEGAPISSGLGLLNSGLLVINPSVGTYSKITRALDTPELTSKYNFPDQDLLADIFAGRWVPLPYTYNALKTLRWKNIHDAIWRDDEVKVVHYIFADKPWKNQLPSLGGNDVDMLRRTWDESNVILQSWWLAMNKERQQNSSKMESRYSDPAHHMSESAGSSGNQAAFDQYARYSLSFDPSERSLSPSGGARSRSRISLSPRIHHKNVPSNFESSPRTRTLQTPVNYTPNCGPSMSPPNHPTKPLRSGHSRSLPSPKFSDQTMDDAYVAFILYCNSSVSSSVDTSELRRSFRSPPRSDGKSFSVFTLWELIVKLDKKELKTWIQLATELGVEPPSAEKKQSSQKVQQYAVRLKRWMRAMHIDAFFEYCLGHTHSYFTQIPSDEGPSESRDGVPLEEDLALTSLLPEWKPKRGRRKAEDHEELRTPKRPMLDTSATGLHGADISHTSNFPHSAIPFSAFPDDVEANDPWVATFPHNRASVGLSVVQSQDFHWRPFERHASPADYPHSAILPANRHTSEEFLSVEPRSAVIPSTTDRGRTRKRHGPSVSSAWSTHGNPTGRTRGRPSNKAAMSSGQFSAFHVNPERNDGSLVAKQAPRSSPGLTLEDNAGGQPCSSQKQHPPNQSISKTTKLQLQVPQLPSGPVRLATPPTLLINGVDSASGSPAPMKGNINGSVASTPSLTTARSKSYTKVDGELESYRASIDDLVRLFSLRLLHGKLVGRSAPLTTEEVKAMAESVIKKLSASFLGIDLHSTSRLCAVHLGMGSQFGMNYGSCGPLTVKMHPSSSSTHLQSSTADVLKGWHYAIYYDYSPAPGIVMSVSYDSSGNTTSKRDTTLPDDLNDTTSIDDYSGDDNDDDLLNPSSETTWKQRYTRLRKQMQKKEQALGQYKRNILQAVMGDM</sequence>
<dbReference type="InterPro" id="IPR029044">
    <property type="entry name" value="Nucleotide-diphossugar_trans"/>
</dbReference>
<protein>
    <submittedName>
        <fullName evidence="2">ARS binding protein Abp2, putative</fullName>
    </submittedName>
</protein>
<reference evidence="3" key="1">
    <citation type="journal article" date="2014" name="Genome Announc.">
        <title>Draft genome sequence of the formaldehyde-resistant fungus Byssochlamys spectabilis No. 5 (anamorph Paecilomyces variotii No. 5) (NBRC109023).</title>
        <authorList>
            <person name="Oka T."/>
            <person name="Ekino K."/>
            <person name="Fukuda K."/>
            <person name="Nomura Y."/>
        </authorList>
    </citation>
    <scope>NUCLEOTIDE SEQUENCE [LARGE SCALE GENOMIC DNA]</scope>
    <source>
        <strain evidence="3">No. 5 / NBRC 109023</strain>
    </source>
</reference>
<evidence type="ECO:0000313" key="3">
    <source>
        <dbReference type="Proteomes" id="UP000018001"/>
    </source>
</evidence>
<dbReference type="GO" id="GO:0003688">
    <property type="term" value="F:DNA replication origin binding"/>
    <property type="evidence" value="ECO:0007669"/>
    <property type="project" value="TreeGrafter"/>
</dbReference>
<dbReference type="EMBL" id="BAUL01000225">
    <property type="protein sequence ID" value="GAD98000.1"/>
    <property type="molecule type" value="Genomic_DNA"/>
</dbReference>
<dbReference type="AlphaFoldDB" id="V5I3Y8"/>
<dbReference type="eggNOG" id="KOG1950">
    <property type="taxonomic scope" value="Eukaryota"/>
</dbReference>
<dbReference type="PANTHER" id="PTHR42048:SF1">
    <property type="entry name" value="ARS-BINDING PROTEIN 2"/>
    <property type="match status" value="1"/>
</dbReference>
<proteinExistence type="predicted"/>
<gene>
    <name evidence="2" type="ORF">PVAR5_6688</name>
</gene>
<feature type="region of interest" description="Disordered" evidence="1">
    <location>
        <begin position="708"/>
        <end position="763"/>
    </location>
</feature>
<organism evidence="2 3">
    <name type="scientific">Byssochlamys spectabilis (strain No. 5 / NBRC 109023)</name>
    <name type="common">Paecilomyces variotii</name>
    <dbReference type="NCBI Taxonomy" id="1356009"/>
    <lineage>
        <taxon>Eukaryota</taxon>
        <taxon>Fungi</taxon>
        <taxon>Dikarya</taxon>
        <taxon>Ascomycota</taxon>
        <taxon>Pezizomycotina</taxon>
        <taxon>Eurotiomycetes</taxon>
        <taxon>Eurotiomycetidae</taxon>
        <taxon>Eurotiales</taxon>
        <taxon>Thermoascaceae</taxon>
        <taxon>Paecilomyces</taxon>
    </lineage>
</organism>
<feature type="compositionally biased region" description="Polar residues" evidence="1">
    <location>
        <begin position="736"/>
        <end position="749"/>
    </location>
</feature>
<dbReference type="GO" id="GO:0016757">
    <property type="term" value="F:glycosyltransferase activity"/>
    <property type="evidence" value="ECO:0007669"/>
    <property type="project" value="InterPro"/>
</dbReference>